<sequence>MIQFQHMNFNEMQRFGIQPDSLTLVSLASIVAQLNGRQSSRPVHGFIMRRGWLMGDIVIGNAVVDMYAKLGVLGSARAVFEGLPIIDVISWNTLITCYAQNGHASDDGRLH</sequence>
<dbReference type="InterPro" id="IPR046960">
    <property type="entry name" value="PPR_At4g14850-like_plant"/>
</dbReference>
<proteinExistence type="predicted"/>
<evidence type="ECO:0000313" key="3">
    <source>
        <dbReference type="Proteomes" id="UP001280121"/>
    </source>
</evidence>
<name>A0AAD9XTW4_9ROSI</name>
<organism evidence="2 3">
    <name type="scientific">Dipteronia dyeriana</name>
    <dbReference type="NCBI Taxonomy" id="168575"/>
    <lineage>
        <taxon>Eukaryota</taxon>
        <taxon>Viridiplantae</taxon>
        <taxon>Streptophyta</taxon>
        <taxon>Embryophyta</taxon>
        <taxon>Tracheophyta</taxon>
        <taxon>Spermatophyta</taxon>
        <taxon>Magnoliopsida</taxon>
        <taxon>eudicotyledons</taxon>
        <taxon>Gunneridae</taxon>
        <taxon>Pentapetalae</taxon>
        <taxon>rosids</taxon>
        <taxon>malvids</taxon>
        <taxon>Sapindales</taxon>
        <taxon>Sapindaceae</taxon>
        <taxon>Hippocastanoideae</taxon>
        <taxon>Acereae</taxon>
        <taxon>Dipteronia</taxon>
    </lineage>
</organism>
<comment type="caution">
    <text evidence="2">The sequence shown here is derived from an EMBL/GenBank/DDBJ whole genome shotgun (WGS) entry which is preliminary data.</text>
</comment>
<evidence type="ECO:0008006" key="4">
    <source>
        <dbReference type="Google" id="ProtNLM"/>
    </source>
</evidence>
<reference evidence="2" key="1">
    <citation type="journal article" date="2023" name="Plant J.">
        <title>Genome sequences and population genomics provide insights into the demographic history, inbreeding, and mutation load of two 'living fossil' tree species of Dipteronia.</title>
        <authorList>
            <person name="Feng Y."/>
            <person name="Comes H.P."/>
            <person name="Chen J."/>
            <person name="Zhu S."/>
            <person name="Lu R."/>
            <person name="Zhang X."/>
            <person name="Li P."/>
            <person name="Qiu J."/>
            <person name="Olsen K.M."/>
            <person name="Qiu Y."/>
        </authorList>
    </citation>
    <scope>NUCLEOTIDE SEQUENCE</scope>
    <source>
        <strain evidence="2">KIB01</strain>
    </source>
</reference>
<keyword evidence="1" id="KW-0677">Repeat</keyword>
<dbReference type="EMBL" id="JANJYI010000001">
    <property type="protein sequence ID" value="KAK2665072.1"/>
    <property type="molecule type" value="Genomic_DNA"/>
</dbReference>
<evidence type="ECO:0000256" key="1">
    <source>
        <dbReference type="ARBA" id="ARBA00022737"/>
    </source>
</evidence>
<protein>
    <recommendedName>
        <fullName evidence="4">Pentatricopeptide repeat-containing protein</fullName>
    </recommendedName>
</protein>
<dbReference type="Proteomes" id="UP001280121">
    <property type="component" value="Unassembled WGS sequence"/>
</dbReference>
<gene>
    <name evidence="2" type="ORF">Ddye_003646</name>
</gene>
<dbReference type="Gene3D" id="1.25.40.10">
    <property type="entry name" value="Tetratricopeptide repeat domain"/>
    <property type="match status" value="1"/>
</dbReference>
<dbReference type="GO" id="GO:0009451">
    <property type="term" value="P:RNA modification"/>
    <property type="evidence" value="ECO:0007669"/>
    <property type="project" value="InterPro"/>
</dbReference>
<accession>A0AAD9XTW4</accession>
<dbReference type="AlphaFoldDB" id="A0AAD9XTW4"/>
<dbReference type="PANTHER" id="PTHR47926">
    <property type="entry name" value="PENTATRICOPEPTIDE REPEAT-CONTAINING PROTEIN"/>
    <property type="match status" value="1"/>
</dbReference>
<dbReference type="Pfam" id="PF01535">
    <property type="entry name" value="PPR"/>
    <property type="match status" value="1"/>
</dbReference>
<dbReference type="InterPro" id="IPR002885">
    <property type="entry name" value="PPR_rpt"/>
</dbReference>
<dbReference type="GO" id="GO:0003723">
    <property type="term" value="F:RNA binding"/>
    <property type="evidence" value="ECO:0007669"/>
    <property type="project" value="InterPro"/>
</dbReference>
<dbReference type="InterPro" id="IPR011990">
    <property type="entry name" value="TPR-like_helical_dom_sf"/>
</dbReference>
<keyword evidence="3" id="KW-1185">Reference proteome</keyword>
<evidence type="ECO:0000313" key="2">
    <source>
        <dbReference type="EMBL" id="KAK2665072.1"/>
    </source>
</evidence>